<evidence type="ECO:0000256" key="1">
    <source>
        <dbReference type="SAM" id="Coils"/>
    </source>
</evidence>
<keyword evidence="5" id="KW-1185">Reference proteome</keyword>
<evidence type="ECO:0000259" key="3">
    <source>
        <dbReference type="Pfam" id="PF19904"/>
    </source>
</evidence>
<dbReference type="Pfam" id="PF19904">
    <property type="entry name" value="DUF6377"/>
    <property type="match status" value="1"/>
</dbReference>
<evidence type="ECO:0000313" key="4">
    <source>
        <dbReference type="EMBL" id="GET33640.1"/>
    </source>
</evidence>
<protein>
    <submittedName>
        <fullName evidence="4">Transcriptional regulator</fullName>
    </submittedName>
</protein>
<accession>A0A5M4B0F9</accession>
<reference evidence="4 5" key="1">
    <citation type="submission" date="2019-10" db="EMBL/GenBank/DDBJ databases">
        <title>Prolixibacter strains distinguished by the presence of nitrate reductase genes were adept at nitrate-dependent anaerobic corrosion of metallic iron and carbon steel.</title>
        <authorList>
            <person name="Iino T."/>
            <person name="Shono N."/>
            <person name="Ito K."/>
            <person name="Nakamura R."/>
            <person name="Sueoka K."/>
            <person name="Harayama S."/>
            <person name="Ohkuma M."/>
        </authorList>
    </citation>
    <scope>NUCLEOTIDE SEQUENCE [LARGE SCALE GENOMIC DNA]</scope>
    <source>
        <strain evidence="4 5">JCM 13498</strain>
    </source>
</reference>
<feature type="coiled-coil region" evidence="1">
    <location>
        <begin position="340"/>
        <end position="381"/>
    </location>
</feature>
<name>A0A5M4B0F9_9BACT</name>
<sequence>MTMAGEIDSLLHQLDVTMKQRKQYEQVKLKKIKNIKSLLNEPGLRSSQRYYINNRILDEYIPFNFDSALHYIDLNFQLARDLSNKTMLNETRINLSGILASSGRYKEALDILHEVDRNHLPEKLLPDYYRDFMHVYSDLNVYNQVRENAGKYYKLYKAYRDSVMKLLDPNSEAYLAIREKQYRDAGEYDSCRWVNSKRLAMTQMGTREYSMITFDRSLSYQLQNNTEQREKYLILSAMSDIRAAVKDNASMAALSTILYHQNKIDRAYEYIKFSFEDAAYFNSRLRYMQISNILPVVTAAYQKKSDKQKAHLRILLIIISLLSIVLLLSILFIYSQVKKLARARKDLQTVNLKLRDLNGHLSEANTQLNELNSQLSESNHVKEQYIGNFFSICSDYIDKLDGFRRNVNKQIADREVAELFEKTKSKRLIDDEIREFYDNFDHTFLQIYPDFVEDFNALLNEDEQIVLRKGELLNTELRIFALIRLGITDSANIAKLLRYSVNTIYNYRVKVKNRAVVPRDGFEDYVMKIGEFSRES</sequence>
<organism evidence="4 5">
    <name type="scientific">Prolixibacter bellariivorans</name>
    <dbReference type="NCBI Taxonomy" id="314319"/>
    <lineage>
        <taxon>Bacteria</taxon>
        <taxon>Pseudomonadati</taxon>
        <taxon>Bacteroidota</taxon>
        <taxon>Bacteroidia</taxon>
        <taxon>Marinilabiliales</taxon>
        <taxon>Prolixibacteraceae</taxon>
        <taxon>Prolixibacter</taxon>
    </lineage>
</organism>
<evidence type="ECO:0000256" key="2">
    <source>
        <dbReference type="SAM" id="Phobius"/>
    </source>
</evidence>
<comment type="caution">
    <text evidence="4">The sequence shown here is derived from an EMBL/GenBank/DDBJ whole genome shotgun (WGS) entry which is preliminary data.</text>
</comment>
<feature type="transmembrane region" description="Helical" evidence="2">
    <location>
        <begin position="312"/>
        <end position="334"/>
    </location>
</feature>
<feature type="domain" description="DUF6377" evidence="3">
    <location>
        <begin position="240"/>
        <end position="494"/>
    </location>
</feature>
<keyword evidence="2" id="KW-0472">Membrane</keyword>
<keyword evidence="2" id="KW-0812">Transmembrane</keyword>
<dbReference type="EMBL" id="BLAX01000001">
    <property type="protein sequence ID" value="GET33640.1"/>
    <property type="molecule type" value="Genomic_DNA"/>
</dbReference>
<gene>
    <name evidence="4" type="ORF">PbJCM13498_25030</name>
</gene>
<evidence type="ECO:0000313" key="5">
    <source>
        <dbReference type="Proteomes" id="UP000391834"/>
    </source>
</evidence>
<dbReference type="AlphaFoldDB" id="A0A5M4B0F9"/>
<dbReference type="InterPro" id="IPR045957">
    <property type="entry name" value="DUF6377"/>
</dbReference>
<proteinExistence type="predicted"/>
<dbReference type="Proteomes" id="UP000391834">
    <property type="component" value="Unassembled WGS sequence"/>
</dbReference>
<keyword evidence="2" id="KW-1133">Transmembrane helix</keyword>
<keyword evidence="1" id="KW-0175">Coiled coil</keyword>